<dbReference type="PROSITE" id="PS50887">
    <property type="entry name" value="GGDEF"/>
    <property type="match status" value="1"/>
</dbReference>
<organism evidence="3 4">
    <name type="scientific">Actinotalea lenta</name>
    <dbReference type="NCBI Taxonomy" id="3064654"/>
    <lineage>
        <taxon>Bacteria</taxon>
        <taxon>Bacillati</taxon>
        <taxon>Actinomycetota</taxon>
        <taxon>Actinomycetes</taxon>
        <taxon>Micrococcales</taxon>
        <taxon>Cellulomonadaceae</taxon>
        <taxon>Actinotalea</taxon>
    </lineage>
</organism>
<dbReference type="InterPro" id="IPR043128">
    <property type="entry name" value="Rev_trsase/Diguanyl_cyclase"/>
</dbReference>
<feature type="domain" description="GGDEF" evidence="1">
    <location>
        <begin position="365"/>
        <end position="499"/>
    </location>
</feature>
<dbReference type="InterPro" id="IPR050469">
    <property type="entry name" value="Diguanylate_Cyclase"/>
</dbReference>
<dbReference type="NCBIfam" id="TIGR00254">
    <property type="entry name" value="GGDEF"/>
    <property type="match status" value="1"/>
</dbReference>
<dbReference type="Gene3D" id="3.30.70.270">
    <property type="match status" value="1"/>
</dbReference>
<accession>A0ABT9DA05</accession>
<dbReference type="CDD" id="cd01949">
    <property type="entry name" value="GGDEF"/>
    <property type="match status" value="1"/>
</dbReference>
<sequence>MPAAEVGLLDPGQVAESFGVLPTLAPVAAQLLRLADDERASLDDIARVISRDPALAAQLLRVANSALFGMATTTTSLTRAASILGLRTVKLLSLSFSVVTRPDGSDPGATLVWRHTLVTSAMARVISTRLAPRLADECFAAGLLGNLGRLALAEYGAYARAAHGDPVWLEPEDELAAVGCTSDEVTARVLAGWGLPGVLGDAIRHRCDPAVVSGPTATIATVLAVASSAARLVIADPAHAGAALQAYRRMAGRHLALTEKESEALLVEAAPTLEEIAAMFRSENPHDVPIDLLLLRAKDSLARLSLATVAALSSEERRALMLESENRRLAEQATTDTLTALPNRRAFEDFMTQALAERGRRDVPGVVGLLMIDLDHFKSINDVHGHRIGDAVLRLMGAMLALHTRQEELSARIGGEEFAVVLPVTDPRSVSLAAERFRNAIAGEPLDTPAGPLRVTASVGGAWLDDGAPHAARRLYDAADVALRTAKLMGRNRAITVRVE</sequence>
<keyword evidence="4" id="KW-1185">Reference proteome</keyword>
<keyword evidence="3" id="KW-0548">Nucleotidyltransferase</keyword>
<name>A0ABT9DA05_9CELL</name>
<evidence type="ECO:0000313" key="3">
    <source>
        <dbReference type="EMBL" id="MDO8107701.1"/>
    </source>
</evidence>
<dbReference type="SMART" id="SM00267">
    <property type="entry name" value="GGDEF"/>
    <property type="match status" value="1"/>
</dbReference>
<dbReference type="Pfam" id="PF08668">
    <property type="entry name" value="HDOD"/>
    <property type="match status" value="1"/>
</dbReference>
<dbReference type="RefSeq" id="WP_304601312.1">
    <property type="nucleotide sequence ID" value="NZ_JAUQYO010000001.1"/>
</dbReference>
<gene>
    <name evidence="3" type="ORF">Q6348_10890</name>
</gene>
<dbReference type="SUPFAM" id="SSF55073">
    <property type="entry name" value="Nucleotide cyclase"/>
    <property type="match status" value="1"/>
</dbReference>
<dbReference type="GO" id="GO:0052621">
    <property type="term" value="F:diguanylate cyclase activity"/>
    <property type="evidence" value="ECO:0007669"/>
    <property type="project" value="UniProtKB-EC"/>
</dbReference>
<dbReference type="Proteomes" id="UP001232536">
    <property type="component" value="Unassembled WGS sequence"/>
</dbReference>
<dbReference type="EMBL" id="JAUQYP010000001">
    <property type="protein sequence ID" value="MDO8107701.1"/>
    <property type="molecule type" value="Genomic_DNA"/>
</dbReference>
<comment type="caution">
    <text evidence="3">The sequence shown here is derived from an EMBL/GenBank/DDBJ whole genome shotgun (WGS) entry which is preliminary data.</text>
</comment>
<evidence type="ECO:0000259" key="1">
    <source>
        <dbReference type="PROSITE" id="PS50887"/>
    </source>
</evidence>
<dbReference type="InterPro" id="IPR013976">
    <property type="entry name" value="HDOD"/>
</dbReference>
<feature type="domain" description="HDOD" evidence="2">
    <location>
        <begin position="21"/>
        <end position="209"/>
    </location>
</feature>
<dbReference type="EC" id="2.7.7.65" evidence="3"/>
<dbReference type="Pfam" id="PF00990">
    <property type="entry name" value="GGDEF"/>
    <property type="match status" value="1"/>
</dbReference>
<dbReference type="Gene3D" id="1.10.3210.10">
    <property type="entry name" value="Hypothetical protein af1432"/>
    <property type="match status" value="1"/>
</dbReference>
<evidence type="ECO:0000313" key="4">
    <source>
        <dbReference type="Proteomes" id="UP001232536"/>
    </source>
</evidence>
<reference evidence="3 4" key="1">
    <citation type="submission" date="2023-07" db="EMBL/GenBank/DDBJ databases">
        <title>Description of novel actinomycetes strains, isolated from tidal flat sediment.</title>
        <authorList>
            <person name="Lu C."/>
        </authorList>
    </citation>
    <scope>NUCLEOTIDE SEQUENCE [LARGE SCALE GENOMIC DNA]</scope>
    <source>
        <strain evidence="3 4">SYSU T00b441</strain>
    </source>
</reference>
<proteinExistence type="predicted"/>
<dbReference type="SUPFAM" id="SSF109604">
    <property type="entry name" value="HD-domain/PDEase-like"/>
    <property type="match status" value="1"/>
</dbReference>
<dbReference type="InterPro" id="IPR029787">
    <property type="entry name" value="Nucleotide_cyclase"/>
</dbReference>
<dbReference type="PANTHER" id="PTHR45138">
    <property type="entry name" value="REGULATORY COMPONENTS OF SENSORY TRANSDUCTION SYSTEM"/>
    <property type="match status" value="1"/>
</dbReference>
<keyword evidence="3" id="KW-0808">Transferase</keyword>
<dbReference type="InterPro" id="IPR000160">
    <property type="entry name" value="GGDEF_dom"/>
</dbReference>
<evidence type="ECO:0000259" key="2">
    <source>
        <dbReference type="PROSITE" id="PS51833"/>
    </source>
</evidence>
<protein>
    <submittedName>
        <fullName evidence="3">Diguanylate cyclase</fullName>
        <ecNumber evidence="3">2.7.7.65</ecNumber>
    </submittedName>
</protein>
<dbReference type="PROSITE" id="PS51833">
    <property type="entry name" value="HDOD"/>
    <property type="match status" value="1"/>
</dbReference>
<dbReference type="PANTHER" id="PTHR45138:SF9">
    <property type="entry name" value="DIGUANYLATE CYCLASE DGCM-RELATED"/>
    <property type="match status" value="1"/>
</dbReference>